<dbReference type="KEGG" id="sphv:F9278_36300"/>
<proteinExistence type="predicted"/>
<dbReference type="EMBL" id="CP045096">
    <property type="protein sequence ID" value="QFR00739.1"/>
    <property type="molecule type" value="Genomic_DNA"/>
</dbReference>
<evidence type="ECO:0000313" key="2">
    <source>
        <dbReference type="EMBL" id="QFR00739.1"/>
    </source>
</evidence>
<feature type="region of interest" description="Disordered" evidence="1">
    <location>
        <begin position="76"/>
        <end position="97"/>
    </location>
</feature>
<reference evidence="2 3" key="1">
    <citation type="submission" date="2019-10" db="EMBL/GenBank/DDBJ databases">
        <title>Streptomyces sp. strain GY16 isolated from leaves of Broussonetia papyrifera.</title>
        <authorList>
            <person name="Mo P."/>
        </authorList>
    </citation>
    <scope>NUCLEOTIDE SEQUENCE [LARGE SCALE GENOMIC DNA]</scope>
    <source>
        <strain evidence="2 3">GY16</strain>
    </source>
</reference>
<name>A0A5P8KD75_9ACTN</name>
<sequence length="110" mass="12386">MPYQNPRPARNGPGTCPRCGDDVIFCLNAGGNTQMINRERRDYGNQAVRQDQAGRYHVRQLTNERSTLEGSEALHYPHAPTCQNPPARPAARRLSSAKVRFGVRPSWRRG</sequence>
<dbReference type="RefSeq" id="WP_152172069.1">
    <property type="nucleotide sequence ID" value="NZ_CP045096.1"/>
</dbReference>
<dbReference type="AlphaFoldDB" id="A0A5P8KD75"/>
<evidence type="ECO:0000256" key="1">
    <source>
        <dbReference type="SAM" id="MobiDB-lite"/>
    </source>
</evidence>
<gene>
    <name evidence="2" type="ORF">F9278_36300</name>
</gene>
<accession>A0A5P8KD75</accession>
<evidence type="ECO:0000313" key="3">
    <source>
        <dbReference type="Proteomes" id="UP000327294"/>
    </source>
</evidence>
<protein>
    <submittedName>
        <fullName evidence="2">Uncharacterized protein</fullName>
    </submittedName>
</protein>
<keyword evidence="3" id="KW-1185">Reference proteome</keyword>
<dbReference type="Proteomes" id="UP000327294">
    <property type="component" value="Chromosome"/>
</dbReference>
<organism evidence="2 3">
    <name type="scientific">Streptomyces phaeolivaceus</name>
    <dbReference type="NCBI Taxonomy" id="2653200"/>
    <lineage>
        <taxon>Bacteria</taxon>
        <taxon>Bacillati</taxon>
        <taxon>Actinomycetota</taxon>
        <taxon>Actinomycetes</taxon>
        <taxon>Kitasatosporales</taxon>
        <taxon>Streptomycetaceae</taxon>
        <taxon>Streptomyces</taxon>
    </lineage>
</organism>